<evidence type="ECO:0000256" key="5">
    <source>
        <dbReference type="ARBA" id="ARBA00023125"/>
    </source>
</evidence>
<dbReference type="Pfam" id="PF04082">
    <property type="entry name" value="Fungal_trans"/>
    <property type="match status" value="1"/>
</dbReference>
<dbReference type="GO" id="GO:0008270">
    <property type="term" value="F:zinc ion binding"/>
    <property type="evidence" value="ECO:0007669"/>
    <property type="project" value="InterPro"/>
</dbReference>
<dbReference type="OrthoDB" id="2123952at2759"/>
<feature type="compositionally biased region" description="Low complexity" evidence="8">
    <location>
        <begin position="1307"/>
        <end position="1324"/>
    </location>
</feature>
<dbReference type="CDD" id="cd00067">
    <property type="entry name" value="GAL4"/>
    <property type="match status" value="1"/>
</dbReference>
<dbReference type="GO" id="GO:0006351">
    <property type="term" value="P:DNA-templated transcription"/>
    <property type="evidence" value="ECO:0007669"/>
    <property type="project" value="InterPro"/>
</dbReference>
<feature type="compositionally biased region" description="Polar residues" evidence="8">
    <location>
        <begin position="711"/>
        <end position="731"/>
    </location>
</feature>
<evidence type="ECO:0000256" key="8">
    <source>
        <dbReference type="SAM" id="MobiDB-lite"/>
    </source>
</evidence>
<keyword evidence="11" id="KW-1185">Reference proteome</keyword>
<feature type="region of interest" description="Disordered" evidence="8">
    <location>
        <begin position="301"/>
        <end position="323"/>
    </location>
</feature>
<dbReference type="InterPro" id="IPR036864">
    <property type="entry name" value="Zn2-C6_fun-type_DNA-bd_sf"/>
</dbReference>
<evidence type="ECO:0000256" key="2">
    <source>
        <dbReference type="ARBA" id="ARBA00022723"/>
    </source>
</evidence>
<name>A0A4Y7Q1H1_9AGAM</name>
<dbReference type="GO" id="GO:0000981">
    <property type="term" value="F:DNA-binding transcription factor activity, RNA polymerase II-specific"/>
    <property type="evidence" value="ECO:0007669"/>
    <property type="project" value="InterPro"/>
</dbReference>
<feature type="region of interest" description="Disordered" evidence="8">
    <location>
        <begin position="524"/>
        <end position="585"/>
    </location>
</feature>
<evidence type="ECO:0000256" key="7">
    <source>
        <dbReference type="ARBA" id="ARBA00023242"/>
    </source>
</evidence>
<feature type="region of interest" description="Disordered" evidence="8">
    <location>
        <begin position="172"/>
        <end position="193"/>
    </location>
</feature>
<dbReference type="STRING" id="50990.A0A4Y7Q1H1"/>
<evidence type="ECO:0000256" key="3">
    <source>
        <dbReference type="ARBA" id="ARBA00022833"/>
    </source>
</evidence>
<dbReference type="EMBL" id="ML170186">
    <property type="protein sequence ID" value="TDL20640.1"/>
    <property type="molecule type" value="Genomic_DNA"/>
</dbReference>
<dbReference type="Proteomes" id="UP000294933">
    <property type="component" value="Unassembled WGS sequence"/>
</dbReference>
<proteinExistence type="predicted"/>
<feature type="compositionally biased region" description="Low complexity" evidence="8">
    <location>
        <begin position="547"/>
        <end position="560"/>
    </location>
</feature>
<sequence length="1359" mass="149648">MSLYSSARSSPHPTTPSDSIDSPRDDVYSLRLPTLPAFPVITDDCARPPLKKPRSFSPVNQHAYHNNYHNHHQHHQQPRITPAYQFSSQFPASSYKSITTYTNRPATTTPPYLSSPSAFPAWPGSVSAEGGYRLTALSQIPAQARHHMDLDIDGLAEFEDEDDVVGDLSLSHARHGSRGTTPATTGGKDKGIRRRSSKACDQCRKSKCKCERNSDGEPCRSCILLGTPCTSLGPSRKRGPPKGYIDAIESRLHQTEAVIGVFLAFAETDERAKTLLEDLQSCDELAREIIDRVDRGVYGVRGRRGGGSASSGDSNGPPASVQGRGRMVVLGQDMESGIFSTHPSNEWQDLVHAQLKTAAQSRAQKSTIASADPLNVTSAFNASVSASPLPPSQAPKNVFDSASTTYEPPHASTNDAGNSSTEPTYQQQSGVDRRPSLSIFPPDMRSAPFRSAPAGPYGHTVTSDTEDRDRQRRRFDWNSSAGPAVDDQKRRLSPEGLSSTSPVPQSLRARASVGSIASSLAGRYSPPYGYDSTHSSQHQRHTPPQPYQQAQQYEQAQQQQSHGAATAGEQRNASPYDDSSEDEGVTDAVGQLSINEVSQVRFHGKASGLHLLNTKTRMDGRNEGGLWHFPQARVWPPVAPYGASVNQGDNVTTSLLLAQPEGDAVAKLPSLEVQEHLLDLYFTYVHPFLPIVHKEQFWEDYRSGQDKESSEANPTSPHESSTDLTHATEATPNARRNKNIPSLLLLTMFAISARYSSSDAPLPPEGQMWPAGDTYLEAAKIILDRTYASSMTSTCQALLLMAYREIGIGAMAQSWLYAGMAVRMAQDLGLHRSSDRWQRVGGLLFSDREQQVRKRIWYACVIMDKYISTYIGRPLSIFEHDFDTQLPSVEESEETEIWQPHQSNTAEAVSELKPLNEWHPVPGRIISCFNTSATLSSILSMIVQAVYAVRPAVSRHAEALHLERRLDKWYMELPEHLRYEQGSKGPVPPQNVLVLHMQYWCAVLLLHRPFIRHYISARDRNITGFDSPTEADAYSVSQKNYDLCVSAANHITSIVSVYTANFCLKRCPVFLSYYVFTAGISHVISIASSPEDPQARVALAKCMDALKNIGVVWPSAKRAWELLDGAAADIHDPPLPPAPSPDRRRKRTAQDSFDAADEDNYHHRSQSQSVNSLEVNQPHASSYSQTGPYSNHSHSQSVPDSSLSGAEAALNYLGSFGRWDGGSLAFPHGLSTSVLPQQYSTGFISDHRGSVVGVDSRNPSPHEGPAGRYLQYWSDYSLGQPNSMLGSMYGMSILPNQVNHVSVSNGQIPNDQQHQQQHDQNAQAQQQQIQNGSQMYMGDQFQMFSKSLLLPVVPLPFLM</sequence>
<feature type="region of interest" description="Disordered" evidence="8">
    <location>
        <begin position="384"/>
        <end position="510"/>
    </location>
</feature>
<reference evidence="10 11" key="1">
    <citation type="submission" date="2018-06" db="EMBL/GenBank/DDBJ databases">
        <title>A transcriptomic atlas of mushroom development highlights an independent origin of complex multicellularity.</title>
        <authorList>
            <consortium name="DOE Joint Genome Institute"/>
            <person name="Krizsan K."/>
            <person name="Almasi E."/>
            <person name="Merenyi Z."/>
            <person name="Sahu N."/>
            <person name="Viragh M."/>
            <person name="Koszo T."/>
            <person name="Mondo S."/>
            <person name="Kiss B."/>
            <person name="Balint B."/>
            <person name="Kues U."/>
            <person name="Barry K."/>
            <person name="Hegedus J.C."/>
            <person name="Henrissat B."/>
            <person name="Johnson J."/>
            <person name="Lipzen A."/>
            <person name="Ohm R."/>
            <person name="Nagy I."/>
            <person name="Pangilinan J."/>
            <person name="Yan J."/>
            <person name="Xiong Y."/>
            <person name="Grigoriev I.V."/>
            <person name="Hibbett D.S."/>
            <person name="Nagy L.G."/>
        </authorList>
    </citation>
    <scope>NUCLEOTIDE SEQUENCE [LARGE SCALE GENOMIC DNA]</scope>
    <source>
        <strain evidence="10 11">SZMC22713</strain>
    </source>
</reference>
<feature type="region of interest" description="Disordered" evidence="8">
    <location>
        <begin position="1301"/>
        <end position="1324"/>
    </location>
</feature>
<dbReference type="PANTHER" id="PTHR31313">
    <property type="entry name" value="TY1 ENHANCER ACTIVATOR"/>
    <property type="match status" value="1"/>
</dbReference>
<evidence type="ECO:0000256" key="4">
    <source>
        <dbReference type="ARBA" id="ARBA00023015"/>
    </source>
</evidence>
<protein>
    <recommendedName>
        <fullName evidence="9">Zn(2)-C6 fungal-type domain-containing protein</fullName>
    </recommendedName>
</protein>
<dbReference type="SUPFAM" id="SSF57701">
    <property type="entry name" value="Zn2/Cys6 DNA-binding domain"/>
    <property type="match status" value="1"/>
</dbReference>
<dbReference type="PROSITE" id="PS50048">
    <property type="entry name" value="ZN2_CY6_FUNGAL_2"/>
    <property type="match status" value="1"/>
</dbReference>
<dbReference type="SMART" id="SM00906">
    <property type="entry name" value="Fungal_trans"/>
    <property type="match status" value="1"/>
</dbReference>
<evidence type="ECO:0000259" key="9">
    <source>
        <dbReference type="PROSITE" id="PS50048"/>
    </source>
</evidence>
<gene>
    <name evidence="10" type="ORF">BD410DRAFT_362130</name>
</gene>
<dbReference type="Pfam" id="PF00172">
    <property type="entry name" value="Zn_clus"/>
    <property type="match status" value="1"/>
</dbReference>
<dbReference type="Gene3D" id="4.10.240.10">
    <property type="entry name" value="Zn(2)-C6 fungal-type DNA-binding domain"/>
    <property type="match status" value="1"/>
</dbReference>
<keyword evidence="2" id="KW-0479">Metal-binding</keyword>
<evidence type="ECO:0000256" key="6">
    <source>
        <dbReference type="ARBA" id="ARBA00023163"/>
    </source>
</evidence>
<accession>A0A4Y7Q1H1</accession>
<evidence type="ECO:0000313" key="10">
    <source>
        <dbReference type="EMBL" id="TDL20640.1"/>
    </source>
</evidence>
<feature type="compositionally biased region" description="Polar residues" evidence="8">
    <location>
        <begin position="1166"/>
        <end position="1202"/>
    </location>
</feature>
<dbReference type="CDD" id="cd12148">
    <property type="entry name" value="fungal_TF_MHR"/>
    <property type="match status" value="1"/>
</dbReference>
<feature type="domain" description="Zn(2)-C6 fungal-type" evidence="9">
    <location>
        <begin position="199"/>
        <end position="231"/>
    </location>
</feature>
<feature type="region of interest" description="Disordered" evidence="8">
    <location>
        <begin position="1130"/>
        <end position="1202"/>
    </location>
</feature>
<dbReference type="GO" id="GO:0005634">
    <property type="term" value="C:nucleus"/>
    <property type="evidence" value="ECO:0007669"/>
    <property type="project" value="UniProtKB-SubCell"/>
</dbReference>
<dbReference type="PANTHER" id="PTHR31313:SF78">
    <property type="entry name" value="TRANSCRIPTION FACTOR DOMAIN-CONTAINING PROTEIN"/>
    <property type="match status" value="1"/>
</dbReference>
<dbReference type="VEuPathDB" id="FungiDB:BD410DRAFT_362130"/>
<dbReference type="InterPro" id="IPR051615">
    <property type="entry name" value="Transcr_Regulatory_Elem"/>
</dbReference>
<feature type="region of interest" description="Disordered" evidence="8">
    <location>
        <begin position="1"/>
        <end position="27"/>
    </location>
</feature>
<feature type="compositionally biased region" description="Basic and acidic residues" evidence="8">
    <location>
        <begin position="465"/>
        <end position="476"/>
    </location>
</feature>
<feature type="compositionally biased region" description="Polar residues" evidence="8">
    <location>
        <begin position="400"/>
        <end position="430"/>
    </location>
</feature>
<dbReference type="GO" id="GO:0003677">
    <property type="term" value="F:DNA binding"/>
    <property type="evidence" value="ECO:0007669"/>
    <property type="project" value="UniProtKB-KW"/>
</dbReference>
<dbReference type="PROSITE" id="PS00463">
    <property type="entry name" value="ZN2_CY6_FUNGAL_1"/>
    <property type="match status" value="1"/>
</dbReference>
<feature type="compositionally biased region" description="Polar residues" evidence="8">
    <location>
        <begin position="1"/>
        <end position="20"/>
    </location>
</feature>
<evidence type="ECO:0000256" key="1">
    <source>
        <dbReference type="ARBA" id="ARBA00004123"/>
    </source>
</evidence>
<dbReference type="InterPro" id="IPR001138">
    <property type="entry name" value="Zn2Cys6_DnaBD"/>
</dbReference>
<dbReference type="SMART" id="SM00066">
    <property type="entry name" value="GAL4"/>
    <property type="match status" value="1"/>
</dbReference>
<keyword evidence="7" id="KW-0539">Nucleus</keyword>
<evidence type="ECO:0000313" key="11">
    <source>
        <dbReference type="Proteomes" id="UP000294933"/>
    </source>
</evidence>
<keyword evidence="6" id="KW-0804">Transcription</keyword>
<feature type="region of interest" description="Disordered" evidence="8">
    <location>
        <begin position="703"/>
        <end position="733"/>
    </location>
</feature>
<keyword evidence="4" id="KW-0805">Transcription regulation</keyword>
<organism evidence="10 11">
    <name type="scientific">Rickenella mellea</name>
    <dbReference type="NCBI Taxonomy" id="50990"/>
    <lineage>
        <taxon>Eukaryota</taxon>
        <taxon>Fungi</taxon>
        <taxon>Dikarya</taxon>
        <taxon>Basidiomycota</taxon>
        <taxon>Agaricomycotina</taxon>
        <taxon>Agaricomycetes</taxon>
        <taxon>Hymenochaetales</taxon>
        <taxon>Rickenellaceae</taxon>
        <taxon>Rickenella</taxon>
    </lineage>
</organism>
<comment type="subcellular location">
    <subcellularLocation>
        <location evidence="1">Nucleus</location>
    </subcellularLocation>
</comment>
<keyword evidence="3" id="KW-0862">Zinc</keyword>
<keyword evidence="5" id="KW-0238">DNA-binding</keyword>
<dbReference type="InterPro" id="IPR007219">
    <property type="entry name" value="XnlR_reg_dom"/>
</dbReference>